<dbReference type="EMBL" id="CP089291">
    <property type="protein sequence ID" value="UOF89036.1"/>
    <property type="molecule type" value="Genomic_DNA"/>
</dbReference>
<keyword evidence="3" id="KW-1185">Reference proteome</keyword>
<sequence length="288" mass="33613">MINALTVDVEDWYQTSDFHFPIANWHRYEDRVVENTRVLLELFSFYRVKGTFFTLGCIAERHPDLVEKIAADGHEIGSHGGWHQMLHEMSFEQIREDLFQSKKILEQISGKPVHMFRAPSWSMSPQRYQVLQVLEELGYLYDSSMQPFRTPLSGIKGIPIHPFHPVLDGEALHLVEFPPTVLNIGCMNIPFSGGFYLRALPGKFVEWALKRVNEERSGMIYVHPWEIDMDQPRLEASPIIRFVHYYNLETMKNKLERLLQVFTFSPLGEVIRNHHSFPKVPLYSNGNR</sequence>
<dbReference type="PROSITE" id="PS51677">
    <property type="entry name" value="NODB"/>
    <property type="match status" value="1"/>
</dbReference>
<dbReference type="InterPro" id="IPR002509">
    <property type="entry name" value="NODB_dom"/>
</dbReference>
<reference evidence="2" key="1">
    <citation type="submission" date="2021-12" db="EMBL/GenBank/DDBJ databases">
        <title>Alicyclobacillaceae gen. nov., sp. nov., isolated from chalcocite enrichment system.</title>
        <authorList>
            <person name="Jiang Z."/>
        </authorList>
    </citation>
    <scope>NUCLEOTIDE SEQUENCE</scope>
    <source>
        <strain evidence="2">MYW30-H2</strain>
    </source>
</reference>
<dbReference type="InterPro" id="IPR022560">
    <property type="entry name" value="DUF3473"/>
</dbReference>
<dbReference type="InterPro" id="IPR045235">
    <property type="entry name" value="PuuE_HpPgdA-like"/>
</dbReference>
<evidence type="ECO:0000259" key="1">
    <source>
        <dbReference type="PROSITE" id="PS51677"/>
    </source>
</evidence>
<evidence type="ECO:0000313" key="3">
    <source>
        <dbReference type="Proteomes" id="UP000830167"/>
    </source>
</evidence>
<dbReference type="Proteomes" id="UP000830167">
    <property type="component" value="Chromosome"/>
</dbReference>
<dbReference type="RefSeq" id="WP_347435718.1">
    <property type="nucleotide sequence ID" value="NZ_CP089291.1"/>
</dbReference>
<dbReference type="InterPro" id="IPR011330">
    <property type="entry name" value="Glyco_hydro/deAcase_b/a-brl"/>
</dbReference>
<dbReference type="PANTHER" id="PTHR47561:SF1">
    <property type="entry name" value="POLYSACCHARIDE DEACETYLASE FAMILY PROTEIN (AFU_ORTHOLOGUE AFUA_6G05030)"/>
    <property type="match status" value="1"/>
</dbReference>
<dbReference type="Pfam" id="PF11959">
    <property type="entry name" value="DUF3473"/>
    <property type="match status" value="1"/>
</dbReference>
<name>A0ABY4CES8_9BACL</name>
<dbReference type="Pfam" id="PF01522">
    <property type="entry name" value="Polysacc_deac_1"/>
    <property type="match status" value="1"/>
</dbReference>
<accession>A0ABY4CES8</accession>
<gene>
    <name evidence="2" type="ORF">LSG31_14000</name>
</gene>
<feature type="domain" description="NodB homology" evidence="1">
    <location>
        <begin position="22"/>
        <end position="288"/>
    </location>
</feature>
<dbReference type="PANTHER" id="PTHR47561">
    <property type="entry name" value="POLYSACCHARIDE DEACETYLASE FAMILY PROTEIN (AFU_ORTHOLOGUE AFUA_6G05030)"/>
    <property type="match status" value="1"/>
</dbReference>
<evidence type="ECO:0000313" key="2">
    <source>
        <dbReference type="EMBL" id="UOF89036.1"/>
    </source>
</evidence>
<proteinExistence type="predicted"/>
<dbReference type="CDD" id="cd10941">
    <property type="entry name" value="CE4_PuuE_HpPgdA_like_2"/>
    <property type="match status" value="1"/>
</dbReference>
<dbReference type="Gene3D" id="3.20.20.370">
    <property type="entry name" value="Glycoside hydrolase/deacetylase"/>
    <property type="match status" value="1"/>
</dbReference>
<protein>
    <submittedName>
        <fullName evidence="2">Polysaccharide deacetylase family protein</fullName>
    </submittedName>
</protein>
<organism evidence="2 3">
    <name type="scientific">Fodinisporobacter ferrooxydans</name>
    <dbReference type="NCBI Taxonomy" id="2901836"/>
    <lineage>
        <taxon>Bacteria</taxon>
        <taxon>Bacillati</taxon>
        <taxon>Bacillota</taxon>
        <taxon>Bacilli</taxon>
        <taxon>Bacillales</taxon>
        <taxon>Alicyclobacillaceae</taxon>
        <taxon>Fodinisporobacter</taxon>
    </lineage>
</organism>
<dbReference type="SUPFAM" id="SSF88713">
    <property type="entry name" value="Glycoside hydrolase/deacetylase"/>
    <property type="match status" value="1"/>
</dbReference>